<dbReference type="Proteomes" id="UP000583944">
    <property type="component" value="Unassembled WGS sequence"/>
</dbReference>
<dbReference type="VEuPathDB" id="TriTrypDB:BCY84_11634"/>
<reference evidence="3 4" key="1">
    <citation type="journal article" date="2019" name="Genome Biol. Evol.">
        <title>Nanopore Sequencing Significantly Improves Genome Assembly of the Protozoan Parasite Trypanosoma cruzi.</title>
        <authorList>
            <person name="Diaz-Viraque F."/>
            <person name="Pita S."/>
            <person name="Greif G."/>
            <person name="de Souza R.C.M."/>
            <person name="Iraola G."/>
            <person name="Robello C."/>
        </authorList>
    </citation>
    <scope>NUCLEOTIDE SEQUENCE [LARGE SCALE GENOMIC DNA]</scope>
    <source>
        <strain evidence="3 4">Berenice</strain>
    </source>
</reference>
<evidence type="ECO:0000256" key="1">
    <source>
        <dbReference type="SAM" id="MobiDB-lite"/>
    </source>
</evidence>
<accession>A0A7J6Y6E1</accession>
<dbReference type="GO" id="GO:0006623">
    <property type="term" value="P:protein targeting to vacuole"/>
    <property type="evidence" value="ECO:0007669"/>
    <property type="project" value="InterPro"/>
</dbReference>
<feature type="region of interest" description="Disordered" evidence="1">
    <location>
        <begin position="1362"/>
        <end position="1398"/>
    </location>
</feature>
<dbReference type="InterPro" id="IPR045111">
    <property type="entry name" value="Vps41/Vps8"/>
</dbReference>
<proteinExistence type="predicted"/>
<feature type="region of interest" description="Disordered" evidence="1">
    <location>
        <begin position="181"/>
        <end position="280"/>
    </location>
</feature>
<dbReference type="PANTHER" id="PTHR12616:SF8">
    <property type="entry name" value="VACUOLAR PROTEIN SORTING-ASSOCIATED PROTEIN 8 HOMOLOG"/>
    <property type="match status" value="1"/>
</dbReference>
<gene>
    <name evidence="3" type="ORF">ECC02_005187</name>
</gene>
<dbReference type="EMBL" id="JABDHM010000033">
    <property type="protein sequence ID" value="KAF5221830.1"/>
    <property type="molecule type" value="Genomic_DNA"/>
</dbReference>
<feature type="region of interest" description="Disordered" evidence="1">
    <location>
        <begin position="1786"/>
        <end position="1818"/>
    </location>
</feature>
<organism evidence="3 4">
    <name type="scientific">Trypanosoma cruzi</name>
    <dbReference type="NCBI Taxonomy" id="5693"/>
    <lineage>
        <taxon>Eukaryota</taxon>
        <taxon>Discoba</taxon>
        <taxon>Euglenozoa</taxon>
        <taxon>Kinetoplastea</taxon>
        <taxon>Metakinetoplastina</taxon>
        <taxon>Trypanosomatida</taxon>
        <taxon>Trypanosomatidae</taxon>
        <taxon>Trypanosoma</taxon>
        <taxon>Schizotrypanum</taxon>
    </lineage>
</organism>
<comment type="caution">
    <text evidence="3">The sequence shown here is derived from an EMBL/GenBank/DDBJ whole genome shotgun (WGS) entry which is preliminary data.</text>
</comment>
<dbReference type="InterPro" id="IPR015943">
    <property type="entry name" value="WD40/YVTN_repeat-like_dom_sf"/>
</dbReference>
<feature type="domain" description="RING-type" evidence="2">
    <location>
        <begin position="1598"/>
        <end position="1643"/>
    </location>
</feature>
<name>A0A7J6Y6E1_TRYCR</name>
<evidence type="ECO:0000259" key="2">
    <source>
        <dbReference type="SMART" id="SM00184"/>
    </source>
</evidence>
<dbReference type="Pfam" id="PF23410">
    <property type="entry name" value="Beta-prop_VPS8"/>
    <property type="match status" value="1"/>
</dbReference>
<dbReference type="VEuPathDB" id="TriTrypDB:ECC02_005187"/>
<feature type="region of interest" description="Disordered" evidence="1">
    <location>
        <begin position="1665"/>
        <end position="1693"/>
    </location>
</feature>
<evidence type="ECO:0000313" key="3">
    <source>
        <dbReference type="EMBL" id="KAF5221830.1"/>
    </source>
</evidence>
<dbReference type="InterPro" id="IPR036322">
    <property type="entry name" value="WD40_repeat_dom_sf"/>
</dbReference>
<dbReference type="GO" id="GO:0030897">
    <property type="term" value="C:HOPS complex"/>
    <property type="evidence" value="ECO:0007669"/>
    <property type="project" value="TreeGrafter"/>
</dbReference>
<dbReference type="SUPFAM" id="SSF50978">
    <property type="entry name" value="WD40 repeat-like"/>
    <property type="match status" value="1"/>
</dbReference>
<dbReference type="Gene3D" id="2.130.10.10">
    <property type="entry name" value="YVTN repeat-like/Quinoprotein amine dehydrogenase"/>
    <property type="match status" value="1"/>
</dbReference>
<evidence type="ECO:0000313" key="4">
    <source>
        <dbReference type="Proteomes" id="UP000583944"/>
    </source>
</evidence>
<protein>
    <recommendedName>
        <fullName evidence="2">RING-type domain-containing protein</fullName>
    </recommendedName>
</protein>
<feature type="compositionally biased region" description="Basic and acidic residues" evidence="1">
    <location>
        <begin position="1366"/>
        <end position="1387"/>
    </location>
</feature>
<dbReference type="InterPro" id="IPR001841">
    <property type="entry name" value="Znf_RING"/>
</dbReference>
<feature type="compositionally biased region" description="Basic and acidic residues" evidence="1">
    <location>
        <begin position="1665"/>
        <end position="1678"/>
    </location>
</feature>
<dbReference type="GO" id="GO:0034058">
    <property type="term" value="P:endosomal vesicle fusion"/>
    <property type="evidence" value="ECO:0007669"/>
    <property type="project" value="TreeGrafter"/>
</dbReference>
<dbReference type="SMART" id="SM00184">
    <property type="entry name" value="RING"/>
    <property type="match status" value="1"/>
</dbReference>
<sequence>MESDDEIDALVSAQVGMTRAGATTLPASVSDEELDALIHEALTGASAAPKTGENRAMAAATHPRQQQRRIQRNQVSFPKASPAVDVRIATGESAAHDPIVGAQRACSSSSSKSSETDSEAMLQAVLEGYGFPGPKGLETRYLRGKQPKTVLQEHEEITNDEGDEQNEEETVLMEALLHLAQPPRELVSKNRRQSGDSRPHDSSTQIVTTQTKKTKLPASNPFARGNGEHPMLSDTPNRNGETPPCEFSSEEAAQCPEHPPVIPKDGKLSSSMGPSPELQDMEDEKQILTAILNAVRDRQSSVSGDLVYGEDDCNVDAVLQHAEQIAASSLRENKVQLNRILHLHEHIEMREELRRARGSVGWPSCVCARSAPVVIEGDPPKGSGASSLSLLPAAAAAAAKRPALCVGTTLGVVLLFDANKKICGMCGSVLAFSIEARGAVVSLSMSFDASTVLAGYERGDLVLWDTDTLTPLREILGEFSTPATRLRYCCMDPFKIVVLNSSGSVKLLSFTRIMSKLIYRLTHIASSDSEAPFNDMDIAFVREEGLYLVAAVSADTLLVSALECGLTNVATPISRRSQPLNSARTHELLKFVPTSVGNRVLMCVAWSVDLEVFSVAAGGTFSQIERIAVVRLERPLHAMSRIADCCLLLLDQKDVLHLLDAGVGVIVETRVLHGVEPVVFSSRSCGMRRNAAFAFMGSDVFLLGRRRTFTCTLLSWRARLDALVEKRRFPEALELAKAFALEVALAVVGLHGDSATRRASIHSYLPHLITSYLKHVTESNSSQETLVRCVTCVIQFCSEVDAMDVFFGPVMEFLRRDSLHYSLALYCLEESIVLGLVTVLPDMYIQPFFDLFANETLPVITELMHGTSDAVSSCGMLRVERALMCLDGNHELLMRIAKKHKLVRLAVSILSYRQQRYVDALRFALEEDHEHGVAVCFFECSMEGYTILGDTEISVDQRQKAKRELWCHLLTVPNDFLALLRMDPERVLFATFSSLQESGPDSPWGEALSKRQCVGELFLQLVGTEVSSSDPLRPWELARRKWPPYSVVHQLFTGVTHLLLTEALVLPHMRQFCEHACSHFIYEFQIAKNEHERRGAQTEMAVLMTDFITRGIDFSFAEDELRQQRMARALAALHCSRLEYAEAIDCYLDRENNCADPELSKDVFRVLREEMTRAYHLGDEKMAQRLREAVMHRISLLVNVDATSLAQFVLEHLQGSHEDVMNILRRSSGTFLRYLDELVAKEDPMVSNDVRLQNTYIELLCAHDPARVYPYLHSRDLIIKYDIHLVLDAVKRHNIADAAVFLLEKTLMIDEAMEILLGAVTGKLRALRQEVLDHVVSVCRKGTRPPRLSLWTLTQQQDAGMTRRMTVAERRRGAREEDGEKKGEQQPHGEQQQQQQRAHIWAGEEPLQQVLKVGVNLCNKYNDDCAPQLNQNWFCLLELFTRPRRLLCDRQNQHNAALRSVQDAVDGFEDDEICAALTPGGSPRNEGRFPLLSGPLSAVGVLFLEQMIAIYTKYVSFLLTHMVEVLDPSAVVCRIVEDHERERFGPFKPVIVDIMSSLNFELEVNRLCKSCIDNDIMALGNELHRSLNGGVVSLSDTCYICEGGLGDACGAEGETSVRIFACGHGYHDTCAMNFDGGAECAQCCRERMGENYRVALRVPRDGLGDEIKKDGRKNKENGEELPQAMAREKEGGKKGEEEVSRVLRRLRYTRARLDGARDYSDLLCRFLCPSESLTPSHELLKGSTEKRLLAPAPPFPISFGEFSAETLDFGPTLTAGLTDEELLELFGTQGEGSDDDDDDEKGVMSLGDGMEFRFDTTQ</sequence>
<dbReference type="GO" id="GO:0005770">
    <property type="term" value="C:late endosome"/>
    <property type="evidence" value="ECO:0007669"/>
    <property type="project" value="TreeGrafter"/>
</dbReference>
<dbReference type="PANTHER" id="PTHR12616">
    <property type="entry name" value="VACUOLAR PROTEIN SORTING VPS41"/>
    <property type="match status" value="1"/>
</dbReference>